<sequence length="90" mass="9404">MSVLLQSPTRLPLPSRAAAPNSSQSLGLWLLTGCLLLLLIVGRLTTQNPAHHAAGKRSAAPVVLPLKSFQAPALRKPGMLPSAKTKSAAF</sequence>
<organism evidence="2 3">
    <name type="scientific">Hymenobacter tibetensis</name>
    <dbReference type="NCBI Taxonomy" id="497967"/>
    <lineage>
        <taxon>Bacteria</taxon>
        <taxon>Pseudomonadati</taxon>
        <taxon>Bacteroidota</taxon>
        <taxon>Cytophagia</taxon>
        <taxon>Cytophagales</taxon>
        <taxon>Hymenobacteraceae</taxon>
        <taxon>Hymenobacter</taxon>
    </lineage>
</organism>
<protein>
    <submittedName>
        <fullName evidence="2">Uncharacterized protein</fullName>
    </submittedName>
</protein>
<accession>A0ABY4D082</accession>
<keyword evidence="1" id="KW-0472">Membrane</keyword>
<gene>
    <name evidence="2" type="ORF">MTX78_20580</name>
</gene>
<feature type="transmembrane region" description="Helical" evidence="1">
    <location>
        <begin position="26"/>
        <end position="46"/>
    </location>
</feature>
<keyword evidence="3" id="KW-1185">Reference proteome</keyword>
<evidence type="ECO:0000256" key="1">
    <source>
        <dbReference type="SAM" id="Phobius"/>
    </source>
</evidence>
<dbReference type="Proteomes" id="UP000831113">
    <property type="component" value="Chromosome"/>
</dbReference>
<name>A0ABY4D082_9BACT</name>
<evidence type="ECO:0000313" key="2">
    <source>
        <dbReference type="EMBL" id="UOG74501.1"/>
    </source>
</evidence>
<evidence type="ECO:0000313" key="3">
    <source>
        <dbReference type="Proteomes" id="UP000831113"/>
    </source>
</evidence>
<keyword evidence="1" id="KW-1133">Transmembrane helix</keyword>
<keyword evidence="1" id="KW-0812">Transmembrane</keyword>
<dbReference type="EMBL" id="CP094669">
    <property type="protein sequence ID" value="UOG74501.1"/>
    <property type="molecule type" value="Genomic_DNA"/>
</dbReference>
<proteinExistence type="predicted"/>
<reference evidence="2 3" key="1">
    <citation type="submission" date="2022-03" db="EMBL/GenBank/DDBJ databases">
        <title>Hymenobactersp. isolated from the air.</title>
        <authorList>
            <person name="Won M."/>
            <person name="Kwon S.-W."/>
        </authorList>
    </citation>
    <scope>NUCLEOTIDE SEQUENCE [LARGE SCALE GENOMIC DNA]</scope>
    <source>
        <strain evidence="2 3">KACC 21982</strain>
    </source>
</reference>
<dbReference type="RefSeq" id="WP_243797920.1">
    <property type="nucleotide sequence ID" value="NZ_CP094669.1"/>
</dbReference>